<gene>
    <name evidence="1" type="ORF">NGATSA_3040500</name>
</gene>
<accession>I2CPZ5</accession>
<proteinExistence type="evidence at transcript level"/>
<dbReference type="GO" id="GO:0043138">
    <property type="term" value="F:3'-5' DNA helicase activity"/>
    <property type="evidence" value="ECO:0007669"/>
    <property type="project" value="TreeGrafter"/>
</dbReference>
<reference evidence="1" key="2">
    <citation type="journal article" date="2012" name="Nat. Commun.">
        <title>Draft genome sequence and genetic transformation of the oleaginous alga Nannochloropis gaditana.</title>
        <authorList>
            <person name="Radakovits R."/>
            <person name="Jinkerson R.E."/>
            <person name="Fuerstenberg S.I."/>
            <person name="Tae H."/>
            <person name="Settlage R.E."/>
            <person name="Boore J.L."/>
            <person name="Posewitz M.C."/>
        </authorList>
    </citation>
    <scope>NUCLEOTIDE SEQUENCE</scope>
    <source>
        <strain evidence="1">CCMP526</strain>
    </source>
</reference>
<dbReference type="SUPFAM" id="SSF52540">
    <property type="entry name" value="P-loop containing nucleoside triphosphate hydrolases"/>
    <property type="match status" value="1"/>
</dbReference>
<reference evidence="1" key="1">
    <citation type="journal article" date="2012" name="Bioengineered">
        <title>Additional insights into the genome of the oleaginous model alga Nannochloropsis gaditana.</title>
        <authorList>
            <person name="Jinkerson R.E."/>
            <person name="Radakovits R."/>
            <person name="Posewitz M.C."/>
        </authorList>
    </citation>
    <scope>NUCLEOTIDE SEQUENCE</scope>
    <source>
        <strain evidence="1">CCMP526</strain>
    </source>
</reference>
<sequence>MGFPGAISSLWQQAGRAGRAGRDSLAILVCFDSPIDQFFASHPSLLLERSPERAVLDPFNPHALRGQLLSAADELPLGGRHYPGHLDRDIFGAKAFDEALADLVQGGQLTGPLSDGAYRKMEWVVNPQRHVNLRMIDPVTFEVLDDSR</sequence>
<name>I2CPZ5_NANGC</name>
<feature type="non-terminal residue" evidence="1">
    <location>
        <position position="148"/>
    </location>
</feature>
<dbReference type="InterPro" id="IPR027417">
    <property type="entry name" value="P-loop_NTPase"/>
</dbReference>
<dbReference type="GO" id="GO:0006289">
    <property type="term" value="P:nucleotide-excision repair"/>
    <property type="evidence" value="ECO:0007669"/>
    <property type="project" value="TreeGrafter"/>
</dbReference>
<dbReference type="PANTHER" id="PTHR47957">
    <property type="entry name" value="ATP-DEPENDENT HELICASE HRQ1"/>
    <property type="match status" value="1"/>
</dbReference>
<evidence type="ECO:0000313" key="1">
    <source>
        <dbReference type="EMBL" id="AFJ68978.1"/>
    </source>
</evidence>
<dbReference type="GO" id="GO:0036297">
    <property type="term" value="P:interstrand cross-link repair"/>
    <property type="evidence" value="ECO:0007669"/>
    <property type="project" value="TreeGrafter"/>
</dbReference>
<organism evidence="1">
    <name type="scientific">Nannochloropsis gaditana (strain CCMP526)</name>
    <name type="common">Green microalga</name>
    <name type="synonym">Microchloropsis gaditana</name>
    <dbReference type="NCBI Taxonomy" id="1093141"/>
    <lineage>
        <taxon>Eukaryota</taxon>
        <taxon>Sar</taxon>
        <taxon>Stramenopiles</taxon>
        <taxon>Ochrophyta</taxon>
        <taxon>Eustigmatophyceae</taxon>
        <taxon>Eustigmatales</taxon>
        <taxon>Monodopsidaceae</taxon>
        <taxon>Nannochloropsis</taxon>
    </lineage>
</organism>
<dbReference type="AlphaFoldDB" id="I2CPZ5"/>
<dbReference type="EMBL" id="JU970746">
    <property type="protein sequence ID" value="AFJ68978.1"/>
    <property type="molecule type" value="mRNA"/>
</dbReference>
<dbReference type="PANTHER" id="PTHR47957:SF3">
    <property type="entry name" value="ATP-DEPENDENT HELICASE HRQ1"/>
    <property type="match status" value="1"/>
</dbReference>
<dbReference type="GO" id="GO:0005634">
    <property type="term" value="C:nucleus"/>
    <property type="evidence" value="ECO:0007669"/>
    <property type="project" value="TreeGrafter"/>
</dbReference>
<protein>
    <submittedName>
        <fullName evidence="1">Uncharacterized protein</fullName>
    </submittedName>
</protein>